<name>A0ABY3CF53_9GAMM</name>
<evidence type="ECO:0000313" key="1">
    <source>
        <dbReference type="EMBL" id="TRX01763.1"/>
    </source>
</evidence>
<reference evidence="1 2" key="1">
    <citation type="journal article" date="2019" name="Antonie Van Leeuwenhoek">
        <title>Description of 'Ca. Methylobacter oryzae' KRF1, a novel species from the environmentally important Methylobacter clade 2.</title>
        <authorList>
            <person name="Khatri K."/>
            <person name="Mohite J.A."/>
            <person name="Pandit P.S."/>
            <person name="Bahulikar R."/>
            <person name="Rahalkar M.C."/>
        </authorList>
    </citation>
    <scope>NUCLEOTIDE SEQUENCE [LARGE SCALE GENOMIC DNA]</scope>
    <source>
        <strain evidence="1 2">KRF1</strain>
    </source>
</reference>
<dbReference type="SUPFAM" id="SSF52540">
    <property type="entry name" value="P-loop containing nucleoside triphosphate hydrolases"/>
    <property type="match status" value="1"/>
</dbReference>
<dbReference type="RefSeq" id="WP_127028980.1">
    <property type="nucleotide sequence ID" value="NZ_RYFG02000018.1"/>
</dbReference>
<proteinExistence type="predicted"/>
<dbReference type="InterPro" id="IPR027417">
    <property type="entry name" value="P-loop_NTPase"/>
</dbReference>
<organism evidence="1 2">
    <name type="scientific">Candidatus Methylobacter oryzae</name>
    <dbReference type="NCBI Taxonomy" id="2497749"/>
    <lineage>
        <taxon>Bacteria</taxon>
        <taxon>Pseudomonadati</taxon>
        <taxon>Pseudomonadota</taxon>
        <taxon>Gammaproteobacteria</taxon>
        <taxon>Methylococcales</taxon>
        <taxon>Methylococcaceae</taxon>
        <taxon>Methylobacter</taxon>
    </lineage>
</organism>
<keyword evidence="2" id="KW-1185">Reference proteome</keyword>
<dbReference type="Gene3D" id="3.40.50.300">
    <property type="entry name" value="P-loop containing nucleotide triphosphate hydrolases"/>
    <property type="match status" value="1"/>
</dbReference>
<evidence type="ECO:0008006" key="3">
    <source>
        <dbReference type="Google" id="ProtNLM"/>
    </source>
</evidence>
<comment type="caution">
    <text evidence="1">The sequence shown here is derived from an EMBL/GenBank/DDBJ whole genome shotgun (WGS) entry which is preliminary data.</text>
</comment>
<dbReference type="Proteomes" id="UP000733744">
    <property type="component" value="Unassembled WGS sequence"/>
</dbReference>
<accession>A0ABY3CF53</accession>
<evidence type="ECO:0000313" key="2">
    <source>
        <dbReference type="Proteomes" id="UP000733744"/>
    </source>
</evidence>
<sequence>MEAVGNAAEIIAHCSKIEEILKTKSYIECGWPAWGAIPYLSRQFEGRIKIVQLVRHPVPVACSWVSHRAFCPPLIPGYSFQEKILASPFDPGSSFPQYREKWDSMNPFEKALFFWAEVNNLGLKLEEETDTPWLQVRFEDLFHGNALLDLINFLGLTVPKNREEPLRTMKDKFHYVCDSWWNPLDIQKYPDIMELAARLGYDPLNIDEERLRRRYYPFL</sequence>
<gene>
    <name evidence="1" type="ORF">EKO24_003245</name>
</gene>
<dbReference type="EMBL" id="RYFG02000018">
    <property type="protein sequence ID" value="TRX01763.1"/>
    <property type="molecule type" value="Genomic_DNA"/>
</dbReference>
<protein>
    <recommendedName>
        <fullName evidence="3">Sulfotransferase domain-containing protein</fullName>
    </recommendedName>
</protein>